<evidence type="ECO:0000256" key="4">
    <source>
        <dbReference type="ARBA" id="ARBA00022786"/>
    </source>
</evidence>
<feature type="region of interest" description="Disordered" evidence="8">
    <location>
        <begin position="298"/>
        <end position="331"/>
    </location>
</feature>
<gene>
    <name evidence="11" type="ORF">PCANC_11731</name>
    <name evidence="10" type="ORF">PCASD_25414</name>
</gene>
<name>A0A2N5STJ0_9BASI</name>
<proteinExistence type="inferred from homology"/>
<evidence type="ECO:0000256" key="5">
    <source>
        <dbReference type="ARBA" id="ARBA00022840"/>
    </source>
</evidence>
<feature type="domain" description="UBC core" evidence="9">
    <location>
        <begin position="57"/>
        <end position="203"/>
    </location>
</feature>
<dbReference type="GO" id="GO:0005524">
    <property type="term" value="F:ATP binding"/>
    <property type="evidence" value="ECO:0007669"/>
    <property type="project" value="UniProtKB-UniRule"/>
</dbReference>
<dbReference type="STRING" id="200324.A0A2N5STJ0"/>
<dbReference type="InterPro" id="IPR000608">
    <property type="entry name" value="UBC"/>
</dbReference>
<keyword evidence="12" id="KW-1185">Reference proteome</keyword>
<feature type="compositionally biased region" description="Polar residues" evidence="8">
    <location>
        <begin position="11"/>
        <end position="56"/>
    </location>
</feature>
<dbReference type="InterPro" id="IPR050113">
    <property type="entry name" value="Ub_conjugating_enzyme"/>
</dbReference>
<evidence type="ECO:0000313" key="12">
    <source>
        <dbReference type="Proteomes" id="UP000235388"/>
    </source>
</evidence>
<keyword evidence="2" id="KW-0808">Transferase</keyword>
<dbReference type="SMART" id="SM00212">
    <property type="entry name" value="UBCc"/>
    <property type="match status" value="1"/>
</dbReference>
<dbReference type="InterPro" id="IPR023313">
    <property type="entry name" value="UBQ-conjugating_AS"/>
</dbReference>
<dbReference type="FunFam" id="3.10.110.10:FF:000031">
    <property type="entry name" value="Ubiquitin-conjugating enzyme E2 22"/>
    <property type="match status" value="1"/>
</dbReference>
<dbReference type="Proteomes" id="UP000235388">
    <property type="component" value="Unassembled WGS sequence"/>
</dbReference>
<dbReference type="InterPro" id="IPR016135">
    <property type="entry name" value="UBQ-conjugating_enzyme/RWD"/>
</dbReference>
<feature type="region of interest" description="Disordered" evidence="8">
    <location>
        <begin position="1"/>
        <end position="56"/>
    </location>
</feature>
<evidence type="ECO:0000313" key="11">
    <source>
        <dbReference type="EMBL" id="PLW16537.1"/>
    </source>
</evidence>
<dbReference type="GO" id="GO:0061631">
    <property type="term" value="F:ubiquitin conjugating enzyme activity"/>
    <property type="evidence" value="ECO:0007669"/>
    <property type="project" value="UniProtKB-EC"/>
</dbReference>
<dbReference type="EMBL" id="PGCJ01000868">
    <property type="protein sequence ID" value="PLW16537.1"/>
    <property type="molecule type" value="Genomic_DNA"/>
</dbReference>
<protein>
    <recommendedName>
        <fullName evidence="1">E2 ubiquitin-conjugating enzyme</fullName>
        <ecNumber evidence="1">2.3.2.23</ecNumber>
    </recommendedName>
</protein>
<dbReference type="PANTHER" id="PTHR24067">
    <property type="entry name" value="UBIQUITIN-CONJUGATING ENZYME E2"/>
    <property type="match status" value="1"/>
</dbReference>
<dbReference type="PROSITE" id="PS50127">
    <property type="entry name" value="UBC_2"/>
    <property type="match status" value="1"/>
</dbReference>
<comment type="similarity">
    <text evidence="7">Belongs to the ubiquitin-conjugating enzyme family.</text>
</comment>
<dbReference type="Gene3D" id="3.10.110.10">
    <property type="entry name" value="Ubiquitin Conjugating Enzyme"/>
    <property type="match status" value="1"/>
</dbReference>
<accession>A0A2N5STJ0</accession>
<evidence type="ECO:0000256" key="2">
    <source>
        <dbReference type="ARBA" id="ARBA00022679"/>
    </source>
</evidence>
<evidence type="ECO:0000313" key="13">
    <source>
        <dbReference type="Proteomes" id="UP000235392"/>
    </source>
</evidence>
<dbReference type="AlphaFoldDB" id="A0A2N5STJ0"/>
<dbReference type="Pfam" id="PF00179">
    <property type="entry name" value="UQ_con"/>
    <property type="match status" value="1"/>
</dbReference>
<evidence type="ECO:0000256" key="8">
    <source>
        <dbReference type="SAM" id="MobiDB-lite"/>
    </source>
</evidence>
<dbReference type="CDD" id="cd23804">
    <property type="entry name" value="UBCc_UBE2S"/>
    <property type="match status" value="1"/>
</dbReference>
<evidence type="ECO:0000259" key="9">
    <source>
        <dbReference type="PROSITE" id="PS50127"/>
    </source>
</evidence>
<evidence type="ECO:0000313" key="10">
    <source>
        <dbReference type="EMBL" id="PLW06085.1"/>
    </source>
</evidence>
<keyword evidence="5 7" id="KW-0067">ATP-binding</keyword>
<feature type="active site" description="Glycyl thioester intermediate" evidence="6">
    <location>
        <position position="141"/>
    </location>
</feature>
<evidence type="ECO:0000256" key="1">
    <source>
        <dbReference type="ARBA" id="ARBA00012486"/>
    </source>
</evidence>
<keyword evidence="3 7" id="KW-0547">Nucleotide-binding</keyword>
<evidence type="ECO:0000256" key="3">
    <source>
        <dbReference type="ARBA" id="ARBA00022741"/>
    </source>
</evidence>
<reference evidence="12 13" key="1">
    <citation type="submission" date="2017-11" db="EMBL/GenBank/DDBJ databases">
        <title>De novo assembly and phasing of dikaryotic genomes from two isolates of Puccinia coronata f. sp. avenae, the causal agent of oat crown rust.</title>
        <authorList>
            <person name="Miller M.E."/>
            <person name="Zhang Y."/>
            <person name="Omidvar V."/>
            <person name="Sperschneider J."/>
            <person name="Schwessinger B."/>
            <person name="Raley C."/>
            <person name="Palmer J.M."/>
            <person name="Garnica D."/>
            <person name="Upadhyaya N."/>
            <person name="Rathjen J."/>
            <person name="Taylor J.M."/>
            <person name="Park R.F."/>
            <person name="Dodds P.N."/>
            <person name="Hirsch C.D."/>
            <person name="Kianian S.F."/>
            <person name="Figueroa M."/>
        </authorList>
    </citation>
    <scope>NUCLEOTIDE SEQUENCE [LARGE SCALE GENOMIC DNA]</scope>
    <source>
        <strain evidence="11">12NC29</strain>
        <strain evidence="10">12SD80</strain>
    </source>
</reference>
<dbReference type="PROSITE" id="PS00183">
    <property type="entry name" value="UBC_1"/>
    <property type="match status" value="1"/>
</dbReference>
<dbReference type="EMBL" id="PGCI01001257">
    <property type="protein sequence ID" value="PLW06085.1"/>
    <property type="molecule type" value="Genomic_DNA"/>
</dbReference>
<dbReference type="Proteomes" id="UP000235392">
    <property type="component" value="Unassembled WGS sequence"/>
</dbReference>
<evidence type="ECO:0000256" key="6">
    <source>
        <dbReference type="PROSITE-ProRule" id="PRU10133"/>
    </source>
</evidence>
<comment type="caution">
    <text evidence="11">The sequence shown here is derived from an EMBL/GenBank/DDBJ whole genome shotgun (WGS) entry which is preliminary data.</text>
</comment>
<keyword evidence="4 7" id="KW-0833">Ubl conjugation pathway</keyword>
<organism evidence="11 12">
    <name type="scientific">Puccinia coronata f. sp. avenae</name>
    <dbReference type="NCBI Taxonomy" id="200324"/>
    <lineage>
        <taxon>Eukaryota</taxon>
        <taxon>Fungi</taxon>
        <taxon>Dikarya</taxon>
        <taxon>Basidiomycota</taxon>
        <taxon>Pucciniomycotina</taxon>
        <taxon>Pucciniomycetes</taxon>
        <taxon>Pucciniales</taxon>
        <taxon>Pucciniaceae</taxon>
        <taxon>Puccinia</taxon>
    </lineage>
</organism>
<dbReference type="OrthoDB" id="10069349at2759"/>
<evidence type="ECO:0000256" key="7">
    <source>
        <dbReference type="RuleBase" id="RU362109"/>
    </source>
</evidence>
<dbReference type="SUPFAM" id="SSF54495">
    <property type="entry name" value="UBC-like"/>
    <property type="match status" value="1"/>
</dbReference>
<sequence length="331" mass="36628">MVLYRRRQPEPTESTTHSTHKLATNQHCLSLSPTNSSDTRIPTHTPTGNMADNLSSKTLRRINKELNSLRTQPPEGIRIVVNEDDITDLKAWIHGPSETPYHNGYFKISIRFGPEYPSAPPNCIFATKIFHPNVGPKGEICVNTLKKDWTTSQTLTDILTVVKCLLIYPNPESALDEEAGRLLLENYDEYFQRAKLWTDIHAKNKPAALFEPDEPSANVSETATTTDSKLIVQPFASSNQVNNNQATLAAKTALKSNGSPPSDDAQLMKANAILNSHPPHASALLSSLTSLPVEGENRIPSALNQPCNPKQPYPNPAANLKDKDRRGRKRL</sequence>
<dbReference type="EC" id="2.3.2.23" evidence="1"/>